<name>A0A1H5TK77_9CLOT</name>
<feature type="coiled-coil region" evidence="1">
    <location>
        <begin position="288"/>
        <end position="315"/>
    </location>
</feature>
<proteinExistence type="predicted"/>
<evidence type="ECO:0000256" key="2">
    <source>
        <dbReference type="SAM" id="Phobius"/>
    </source>
</evidence>
<organism evidence="3 4">
    <name type="scientific">Caloramator fervidus</name>
    <dbReference type="NCBI Taxonomy" id="29344"/>
    <lineage>
        <taxon>Bacteria</taxon>
        <taxon>Bacillati</taxon>
        <taxon>Bacillota</taxon>
        <taxon>Clostridia</taxon>
        <taxon>Eubacteriales</taxon>
        <taxon>Clostridiaceae</taxon>
        <taxon>Caloramator</taxon>
    </lineage>
</organism>
<dbReference type="EMBL" id="FNUK01000006">
    <property type="protein sequence ID" value="SEF63174.1"/>
    <property type="molecule type" value="Genomic_DNA"/>
</dbReference>
<reference evidence="4" key="1">
    <citation type="submission" date="2016-10" db="EMBL/GenBank/DDBJ databases">
        <authorList>
            <person name="Varghese N."/>
            <person name="Submissions S."/>
        </authorList>
    </citation>
    <scope>NUCLEOTIDE SEQUENCE [LARGE SCALE GENOMIC DNA]</scope>
    <source>
        <strain evidence="4">DSM 5463</strain>
    </source>
</reference>
<protein>
    <submittedName>
        <fullName evidence="3">Uncharacterized protein</fullName>
    </submittedName>
</protein>
<feature type="coiled-coil region" evidence="1">
    <location>
        <begin position="44"/>
        <end position="92"/>
    </location>
</feature>
<dbReference type="Proteomes" id="UP000242850">
    <property type="component" value="Unassembled WGS sequence"/>
</dbReference>
<keyword evidence="2" id="KW-1133">Transmembrane helix</keyword>
<sequence length="336" mass="39993">MNIKNKTIIIILTLLITSFIISISFYYLYNFENISYTRKTKKILAKLEKENEIFSRELSNLTNVPIEDSTYILNLTNAIKKSEANIDTLINQLYSITVPEKYSKEHNKLIEAINMNKRIYTQSRLILNNLKSDKISKAAEDFDKYITNTQKLYNNLKIPYKIKLPTKFKDISNEMQLFAYKCYSNFEEKNRLYEQYQNYFSEIDKLINDFANIKINLSSYLDNIKKNPSYIKQIKTEIEKKLLKLELIHMAFLNISVPENLVEIHKNIDSIIIDFTNYCREFKECLDLLNISNKNEFINEKFEELNEKYNLINESWIKLLELYNQQKQSLNEVNNT</sequence>
<keyword evidence="1" id="KW-0175">Coiled coil</keyword>
<dbReference type="OrthoDB" id="1950661at2"/>
<dbReference type="RefSeq" id="WP_103895650.1">
    <property type="nucleotide sequence ID" value="NZ_FNUK01000006.1"/>
</dbReference>
<dbReference type="AlphaFoldDB" id="A0A1H5TK77"/>
<evidence type="ECO:0000313" key="3">
    <source>
        <dbReference type="EMBL" id="SEF63174.1"/>
    </source>
</evidence>
<keyword evidence="2" id="KW-0812">Transmembrane</keyword>
<evidence type="ECO:0000256" key="1">
    <source>
        <dbReference type="SAM" id="Coils"/>
    </source>
</evidence>
<gene>
    <name evidence="3" type="ORF">SAMN05660865_00645</name>
</gene>
<keyword evidence="4" id="KW-1185">Reference proteome</keyword>
<feature type="transmembrane region" description="Helical" evidence="2">
    <location>
        <begin position="7"/>
        <end position="29"/>
    </location>
</feature>
<evidence type="ECO:0000313" key="4">
    <source>
        <dbReference type="Proteomes" id="UP000242850"/>
    </source>
</evidence>
<accession>A0A1H5TK77</accession>
<keyword evidence="2" id="KW-0472">Membrane</keyword>